<dbReference type="Proteomes" id="UP000000692">
    <property type="component" value="Chromosome"/>
</dbReference>
<dbReference type="NCBIfam" id="TIGR00325">
    <property type="entry name" value="lpxC"/>
    <property type="match status" value="1"/>
</dbReference>
<reference evidence="13 14" key="1">
    <citation type="journal article" date="2011" name="J. Bacteriol.">
        <title>Complete genome sequence of the industrial strain Ketogulonicigenium vulgare WSH-001.</title>
        <authorList>
            <person name="Liu L."/>
            <person name="Li Y."/>
            <person name="Zhang J."/>
            <person name="Zhou Z."/>
            <person name="Liu J."/>
            <person name="Li X."/>
            <person name="Zhou J."/>
            <person name="Du G."/>
            <person name="Wang L."/>
            <person name="Chen J."/>
        </authorList>
    </citation>
    <scope>NUCLEOTIDE SEQUENCE [LARGE SCALE GENOMIC DNA]</scope>
    <source>
        <strain evidence="13 14">WSH-001</strain>
    </source>
</reference>
<comment type="catalytic activity">
    <reaction evidence="11">
        <text>a UDP-3-O-[(3R)-3-hydroxyacyl]-N-acetyl-alpha-D-glucosamine + H2O = a UDP-3-O-[(3R)-3-hydroxyacyl]-alpha-D-glucosamine + acetate</text>
        <dbReference type="Rhea" id="RHEA:67816"/>
        <dbReference type="ChEBI" id="CHEBI:15377"/>
        <dbReference type="ChEBI" id="CHEBI:30089"/>
        <dbReference type="ChEBI" id="CHEBI:137740"/>
        <dbReference type="ChEBI" id="CHEBI:173225"/>
        <dbReference type="EC" id="3.5.1.108"/>
    </reaction>
</comment>
<dbReference type="GO" id="GO:0016020">
    <property type="term" value="C:membrane"/>
    <property type="evidence" value="ECO:0007669"/>
    <property type="project" value="GOC"/>
</dbReference>
<dbReference type="SUPFAM" id="SSF54211">
    <property type="entry name" value="Ribosomal protein S5 domain 2-like"/>
    <property type="match status" value="2"/>
</dbReference>
<protein>
    <recommendedName>
        <fullName evidence="4 12">UDP-3-O-acyl-N-acetylglucosamine deacetylase</fullName>
        <ecNumber evidence="4 12">3.5.1.108</ecNumber>
    </recommendedName>
</protein>
<dbReference type="InterPro" id="IPR011334">
    <property type="entry name" value="UDP-acyl_GlcNac_deAcase_C"/>
</dbReference>
<comment type="pathway">
    <text evidence="3">Glycolipid biosynthesis; lipid IV(A) biosynthesis; lipid IV(A) from (3R)-3-hydroxytetradecanoyl-[acyl-carrier-protein] and UDP-N-acetyl-alpha-D-glucosamine: step 2/6.</text>
</comment>
<accession>F9Y9A2</accession>
<dbReference type="AlphaFoldDB" id="F9Y9A2"/>
<evidence type="ECO:0000313" key="14">
    <source>
        <dbReference type="Proteomes" id="UP000000692"/>
    </source>
</evidence>
<evidence type="ECO:0000256" key="1">
    <source>
        <dbReference type="ARBA" id="ARBA00001947"/>
    </source>
</evidence>
<dbReference type="InterPro" id="IPR004463">
    <property type="entry name" value="UDP-acyl_GlcNac_deAcase"/>
</dbReference>
<comment type="cofactor">
    <cofactor evidence="1">
        <name>Zn(2+)</name>
        <dbReference type="ChEBI" id="CHEBI:29105"/>
    </cofactor>
</comment>
<evidence type="ECO:0000313" key="13">
    <source>
        <dbReference type="EMBL" id="AEM41319.1"/>
    </source>
</evidence>
<proteinExistence type="predicted"/>
<dbReference type="Gene3D" id="3.30.230.20">
    <property type="entry name" value="lpxc deacetylase, domain 1"/>
    <property type="match status" value="1"/>
</dbReference>
<keyword evidence="8 13" id="KW-0378">Hydrolase</keyword>
<evidence type="ECO:0000256" key="4">
    <source>
        <dbReference type="ARBA" id="ARBA00012745"/>
    </source>
</evidence>
<evidence type="ECO:0000256" key="7">
    <source>
        <dbReference type="ARBA" id="ARBA00022723"/>
    </source>
</evidence>
<dbReference type="EMBL" id="CP002018">
    <property type="protein sequence ID" value="AEM41319.1"/>
    <property type="molecule type" value="Genomic_DNA"/>
</dbReference>
<gene>
    <name evidence="13" type="primary">lpxC</name>
    <name evidence="13" type="ordered locus">KVU_1480</name>
</gene>
<name>F9Y9A2_KETVW</name>
<keyword evidence="7" id="KW-0479">Metal-binding</keyword>
<dbReference type="PATRIC" id="fig|759362.5.peg.1528"/>
<dbReference type="eggNOG" id="COG0774">
    <property type="taxonomic scope" value="Bacteria"/>
</dbReference>
<dbReference type="Pfam" id="PF03331">
    <property type="entry name" value="LpxC"/>
    <property type="match status" value="1"/>
</dbReference>
<dbReference type="Gene3D" id="3.30.1700.10">
    <property type="entry name" value="lpxc deacetylase, domain 2"/>
    <property type="match status" value="1"/>
</dbReference>
<comment type="function">
    <text evidence="2">Catalyzes the hydrolysis of UDP-3-O-myristoyl-N-acetylglucosamine to form UDP-3-O-myristoylglucosamine and acetate, the committed step in lipid A biosynthesis.</text>
</comment>
<keyword evidence="10" id="KW-0443">Lipid metabolism</keyword>
<dbReference type="InterPro" id="IPR015870">
    <property type="entry name" value="UDP-acyl_N-AcGlcN_deAcase_N"/>
</dbReference>
<evidence type="ECO:0000256" key="2">
    <source>
        <dbReference type="ARBA" id="ARBA00002923"/>
    </source>
</evidence>
<evidence type="ECO:0000256" key="6">
    <source>
        <dbReference type="ARBA" id="ARBA00022556"/>
    </source>
</evidence>
<evidence type="ECO:0000256" key="12">
    <source>
        <dbReference type="NCBIfam" id="TIGR00325"/>
    </source>
</evidence>
<dbReference type="InterPro" id="IPR020568">
    <property type="entry name" value="Ribosomal_Su5_D2-typ_SF"/>
</dbReference>
<evidence type="ECO:0000256" key="8">
    <source>
        <dbReference type="ARBA" id="ARBA00022801"/>
    </source>
</evidence>
<evidence type="ECO:0000256" key="10">
    <source>
        <dbReference type="ARBA" id="ARBA00023098"/>
    </source>
</evidence>
<dbReference type="PANTHER" id="PTHR33694">
    <property type="entry name" value="UDP-3-O-ACYL-N-ACETYLGLUCOSAMINE DEACETYLASE 1, MITOCHONDRIAL-RELATED"/>
    <property type="match status" value="1"/>
</dbReference>
<dbReference type="PANTHER" id="PTHR33694:SF1">
    <property type="entry name" value="UDP-3-O-ACYL-N-ACETYLGLUCOSAMINE DEACETYLASE 1, MITOCHONDRIAL-RELATED"/>
    <property type="match status" value="1"/>
</dbReference>
<dbReference type="GO" id="GO:0046872">
    <property type="term" value="F:metal ion binding"/>
    <property type="evidence" value="ECO:0007669"/>
    <property type="project" value="UniProtKB-KW"/>
</dbReference>
<dbReference type="HOGENOM" id="CLU_046528_1_1_5"/>
<dbReference type="EC" id="3.5.1.108" evidence="4 12"/>
<keyword evidence="9" id="KW-0862">Zinc</keyword>
<dbReference type="OrthoDB" id="9802746at2"/>
<evidence type="ECO:0000256" key="5">
    <source>
        <dbReference type="ARBA" id="ARBA00022516"/>
    </source>
</evidence>
<evidence type="ECO:0000256" key="9">
    <source>
        <dbReference type="ARBA" id="ARBA00022833"/>
    </source>
</evidence>
<evidence type="ECO:0000256" key="11">
    <source>
        <dbReference type="ARBA" id="ARBA00024535"/>
    </source>
</evidence>
<keyword evidence="6" id="KW-0441">Lipid A biosynthesis</keyword>
<sequence>MAALAGCGIHNAMIEIDGAEVPILDGSSRPFVMGFLRAGIAQLRAPIRAIEILHEVSVTHNGATARLSPATSMQIDFEIDFPDAAIGHQSMLLNMSRDAFQRELADARTFCRLSDVEDMRTHGLALGGTMENAVVVDGDRIVTPGGLRYADEPVRHKMLDALGDLYTAGAPIIGRYTGLKAGHALTNRLLRALFADPTAWRRVSCNRAMAARLPGQGGLLHATARVA</sequence>
<dbReference type="UniPathway" id="UPA00359">
    <property type="reaction ID" value="UER00478"/>
</dbReference>
<evidence type="ECO:0000256" key="3">
    <source>
        <dbReference type="ARBA" id="ARBA00005002"/>
    </source>
</evidence>
<organism evidence="13 14">
    <name type="scientific">Ketogulonicigenium vulgare (strain WSH-001)</name>
    <dbReference type="NCBI Taxonomy" id="759362"/>
    <lineage>
        <taxon>Bacteria</taxon>
        <taxon>Pseudomonadati</taxon>
        <taxon>Pseudomonadota</taxon>
        <taxon>Alphaproteobacteria</taxon>
        <taxon>Rhodobacterales</taxon>
        <taxon>Roseobacteraceae</taxon>
        <taxon>Ketogulonicigenium</taxon>
    </lineage>
</organism>
<dbReference type="KEGG" id="kvl:KVU_1480"/>
<dbReference type="GO" id="GO:0009245">
    <property type="term" value="P:lipid A biosynthetic process"/>
    <property type="evidence" value="ECO:0007669"/>
    <property type="project" value="UniProtKB-UniRule"/>
</dbReference>
<keyword evidence="14" id="KW-1185">Reference proteome</keyword>
<keyword evidence="5" id="KW-0444">Lipid biosynthesis</keyword>
<dbReference type="GO" id="GO:0103117">
    <property type="term" value="F:UDP-3-O-acyl-N-acetylglucosamine deacetylase activity"/>
    <property type="evidence" value="ECO:0007669"/>
    <property type="project" value="UniProtKB-UniRule"/>
</dbReference>